<evidence type="ECO:0000256" key="1">
    <source>
        <dbReference type="SAM" id="MobiDB-lite"/>
    </source>
</evidence>
<evidence type="ECO:0000313" key="2">
    <source>
        <dbReference type="EMBL" id="NIY69623.1"/>
    </source>
</evidence>
<dbReference type="AlphaFoldDB" id="A0A7X6B0Y9"/>
<gene>
    <name evidence="2" type="ORF">SMALB_7747</name>
</gene>
<name>A0A7X6B0Y9_STRMQ</name>
<proteinExistence type="predicted"/>
<dbReference type="Proteomes" id="UP000536624">
    <property type="component" value="Unassembled WGS sequence"/>
</dbReference>
<sequence>MALRMLGKDPNSPNGNSPTVYVDEETDRYLVQGFKVLDEERLAQMDIPDHETVVEIPRYMVGYFLPSDRNPTTAVPDPEEKKGAGPNV</sequence>
<comment type="caution">
    <text evidence="2">The sequence shown here is derived from an EMBL/GenBank/DDBJ whole genome shotgun (WGS) entry which is preliminary data.</text>
</comment>
<protein>
    <submittedName>
        <fullName evidence="2">Uncharacterized protein</fullName>
    </submittedName>
</protein>
<feature type="region of interest" description="Disordered" evidence="1">
    <location>
        <begin position="67"/>
        <end position="88"/>
    </location>
</feature>
<organism evidence="2 3">
    <name type="scientific">Streptomyces malaysiensis</name>
    <dbReference type="NCBI Taxonomy" id="92644"/>
    <lineage>
        <taxon>Bacteria</taxon>
        <taxon>Bacillati</taxon>
        <taxon>Actinomycetota</taxon>
        <taxon>Actinomycetes</taxon>
        <taxon>Kitasatosporales</taxon>
        <taxon>Streptomycetaceae</taxon>
        <taxon>Streptomyces</taxon>
        <taxon>Streptomyces violaceusniger group</taxon>
    </lineage>
</organism>
<accession>A0A7X6B0Y9</accession>
<evidence type="ECO:0000313" key="3">
    <source>
        <dbReference type="Proteomes" id="UP000536624"/>
    </source>
</evidence>
<reference evidence="2 3" key="1">
    <citation type="submission" date="2020-02" db="EMBL/GenBank/DDBJ databases">
        <title>Streptomyces malaysiensis DSM14702 (JHCC583434, PFL_A843) Genome sequencing and assembly.</title>
        <authorList>
            <person name="Samborskyy M."/>
        </authorList>
    </citation>
    <scope>NUCLEOTIDE SEQUENCE [LARGE SCALE GENOMIC DNA]</scope>
    <source>
        <strain evidence="2 3">DSM 14702</strain>
    </source>
</reference>
<dbReference type="EMBL" id="JAALLH010000002">
    <property type="protein sequence ID" value="NIY69623.1"/>
    <property type="molecule type" value="Genomic_DNA"/>
</dbReference>
<dbReference type="RefSeq" id="WP_244453815.1">
    <property type="nucleotide sequence ID" value="NZ_JAALLH010000002.1"/>
</dbReference>
<feature type="region of interest" description="Disordered" evidence="1">
    <location>
        <begin position="1"/>
        <end position="21"/>
    </location>
</feature>
<feature type="compositionally biased region" description="Basic and acidic residues" evidence="1">
    <location>
        <begin position="78"/>
        <end position="88"/>
    </location>
</feature>